<dbReference type="OrthoDB" id="4227485at2759"/>
<organism evidence="3">
    <name type="scientific">Pseudogymnoascus destructans</name>
    <dbReference type="NCBI Taxonomy" id="655981"/>
    <lineage>
        <taxon>Eukaryota</taxon>
        <taxon>Fungi</taxon>
        <taxon>Dikarya</taxon>
        <taxon>Ascomycota</taxon>
        <taxon>Pezizomycotina</taxon>
        <taxon>Leotiomycetes</taxon>
        <taxon>Thelebolales</taxon>
        <taxon>Thelebolaceae</taxon>
        <taxon>Pseudogymnoascus</taxon>
    </lineage>
</organism>
<dbReference type="InterPro" id="IPR022198">
    <property type="entry name" value="DUF3723"/>
</dbReference>
<dbReference type="GeneID" id="36292339"/>
<feature type="region of interest" description="Disordered" evidence="2">
    <location>
        <begin position="171"/>
        <end position="260"/>
    </location>
</feature>
<dbReference type="Pfam" id="PF12520">
    <property type="entry name" value="DUF3723"/>
    <property type="match status" value="2"/>
</dbReference>
<dbReference type="EMBL" id="KV441426">
    <property type="protein sequence ID" value="OAF54379.1"/>
    <property type="molecule type" value="Genomic_DNA"/>
</dbReference>
<dbReference type="Proteomes" id="UP000077154">
    <property type="component" value="Unassembled WGS sequence"/>
</dbReference>
<feature type="coiled-coil region" evidence="1">
    <location>
        <begin position="271"/>
        <end position="311"/>
    </location>
</feature>
<gene>
    <name evidence="3" type="ORF">VC83_09304</name>
</gene>
<reference evidence="3" key="1">
    <citation type="submission" date="2016-03" db="EMBL/GenBank/DDBJ databases">
        <title>Updated assembly of Pseudogymnoascus destructans, the fungus causing white-nose syndrome of bats.</title>
        <authorList>
            <person name="Palmer J.M."/>
            <person name="Drees K.P."/>
            <person name="Foster J.T."/>
            <person name="Lindner D.L."/>
        </authorList>
    </citation>
    <scope>NUCLEOTIDE SEQUENCE [LARGE SCALE GENOMIC DNA]</scope>
    <source>
        <strain evidence="3">20631-21</strain>
    </source>
</reference>
<evidence type="ECO:0000313" key="3">
    <source>
        <dbReference type="EMBL" id="OAF54379.1"/>
    </source>
</evidence>
<dbReference type="VEuPathDB" id="FungiDB:GMDG_06304"/>
<proteinExistence type="predicted"/>
<dbReference type="AlphaFoldDB" id="A0A176ZWR5"/>
<name>A0A176ZWR5_9PEZI</name>
<keyword evidence="1" id="KW-0175">Coiled coil</keyword>
<dbReference type="RefSeq" id="XP_024319686.1">
    <property type="nucleotide sequence ID" value="XM_024472747.1"/>
</dbReference>
<evidence type="ECO:0000256" key="2">
    <source>
        <dbReference type="SAM" id="MobiDB-lite"/>
    </source>
</evidence>
<feature type="compositionally biased region" description="Polar residues" evidence="2">
    <location>
        <begin position="246"/>
        <end position="255"/>
    </location>
</feature>
<protein>
    <submittedName>
        <fullName evidence="3">Uncharacterized protein</fullName>
    </submittedName>
</protein>
<sequence length="404" mass="46248">MDGQTKIQVAENAFVYGQGMRGDQVDLGYWQIIAYAMRHFADMPREPVKEGRVMQPAAMADRAVLRRFADLGDQLGFTSTRIKHLQQYPAALAEQTPPSKHPPLVMSGSRVGIAHRCGTPRRPKFNEDRKFWFTNHLHDESDQQGKGITKFFVRKQVYLAFFGWPTWRPTAQGSSHGRSPSLPPAPDFGDLPHGPSPDGQQHMVGSRMDWPPSALEPAEDDGGLFVPEAGPSQTQAEGMGDGGQPEQPTSSSTPAESERWKRKLLEHKKRWEAWLERLDRERLEMERLEKERLEKERLERERLERGRLEREIDINLVKWEDNTWKYLTPLAVDPKDPYNIERTHTILLIAEDELAIDRMHESVAKLHADATKRVIGLKRKATEDLSHTYHAWKMVVCTDGNELP</sequence>
<accession>A0A176ZWR5</accession>
<evidence type="ECO:0000256" key="1">
    <source>
        <dbReference type="SAM" id="Coils"/>
    </source>
</evidence>